<dbReference type="eggNOG" id="KOG3065">
    <property type="taxonomic scope" value="Eukaryota"/>
</dbReference>
<dbReference type="VEuPathDB" id="FungiDB:CD36_61200"/>
<feature type="compositionally biased region" description="Acidic residues" evidence="6">
    <location>
        <begin position="265"/>
        <end position="276"/>
    </location>
</feature>
<accession>B9WII9</accession>
<dbReference type="AlphaFoldDB" id="B9WII9"/>
<dbReference type="KEGG" id="cdu:CD36_61200"/>
<dbReference type="GO" id="GO:0006887">
    <property type="term" value="P:exocytosis"/>
    <property type="evidence" value="ECO:0007669"/>
    <property type="project" value="TreeGrafter"/>
</dbReference>
<dbReference type="CDD" id="cd15857">
    <property type="entry name" value="SNARE_SEC9C"/>
    <property type="match status" value="1"/>
</dbReference>
<proteinExistence type="inferred from homology"/>
<keyword evidence="3" id="KW-0653">Protein transport</keyword>
<dbReference type="CGD" id="CAL0000168551">
    <property type="gene designation" value="Cd36_61200"/>
</dbReference>
<dbReference type="Proteomes" id="UP000002605">
    <property type="component" value="Chromosome 6"/>
</dbReference>
<dbReference type="CDD" id="cd15886">
    <property type="entry name" value="SNARE_SEC9N"/>
    <property type="match status" value="1"/>
</dbReference>
<reference evidence="9 10" key="1">
    <citation type="journal article" date="2009" name="Genome Res.">
        <title>Comparative genomics of the fungal pathogens Candida dubliniensis and Candida albicans.</title>
        <authorList>
            <person name="Jackson A.P."/>
            <person name="Gamble J.A."/>
            <person name="Yeomans T."/>
            <person name="Moran G.P."/>
            <person name="Saunders D."/>
            <person name="Harris D."/>
            <person name="Aslett M."/>
            <person name="Barrell J.F."/>
            <person name="Butler G."/>
            <person name="Citiulo F."/>
            <person name="Coleman D.C."/>
            <person name="de Groot P.W.J."/>
            <person name="Goodwin T.J."/>
            <person name="Quail M.A."/>
            <person name="McQuillan J."/>
            <person name="Munro C.A."/>
            <person name="Pain A."/>
            <person name="Poulter R.T."/>
            <person name="Rajandream M.A."/>
            <person name="Renauld H."/>
            <person name="Spiering M.J."/>
            <person name="Tivey A."/>
            <person name="Gow N.A.R."/>
            <person name="Barrell B."/>
            <person name="Sullivan D.J."/>
            <person name="Berriman M."/>
        </authorList>
    </citation>
    <scope>NUCLEOTIDE SEQUENCE [LARGE SCALE GENOMIC DNA]</scope>
    <source>
        <strain evidence="10">CD36 / ATCC MYA-646 / CBS 7987 / NCPF 3949 / NRRL Y-17841</strain>
    </source>
</reference>
<keyword evidence="2" id="KW-0813">Transport</keyword>
<dbReference type="HOGENOM" id="CLU_020823_1_0_1"/>
<gene>
    <name evidence="8" type="ordered locus">Cd36_61200</name>
    <name evidence="9" type="ORF">CD36_61200</name>
</gene>
<dbReference type="FunFam" id="1.20.5.110:FF:000048">
    <property type="entry name" value="Protein transport protein SEC9"/>
    <property type="match status" value="1"/>
</dbReference>
<sequence length="525" mass="58085">MGIKKMFQKKEPTEQEIREELSRVGISTRSNNTRQEKFGAFKNYAQERANMKPQLGPVGGNPYANINPGNNNNNNSNPYANNSNDSGNGNNPYGGGGSSSTSSTNNNPYGSSGGNGNGRGSSSSSPYASTTSTTTRSSNPYGNNNGSRSSQNASSPYAKSTNNSSYSNSPYSGSTVNNSNSSGGTGTGTVGNPYAGGRSSSSQKPRDNVYNATRTSTRQTQGYGGDTDSTLDLNAIPSHQMFDNKKPIKRNQQQQQPANDYNLDLNDEYGGDGEEEEDLNLDISEVPEEQQEINSEDEEVEAIKQDIKFTKQESVQSTRNTLRMAQEADASGTNTLGMLGSQSERLYNAEQNLLLAETQTQIADEKVKELKRLNRSIFIPANGNPFNKKSRLRQQEEKIKNQKLQEKYIRETNRQEMFASEQRIKQGITNNSTNNDIYNKYQDEKNLSAAKRYQFENDSEDDDMEKEIASNLNQIDQYAKKLKGLANTMGTEVDNQNTRLKKIEESADKLDINVHMNTTRLNNIR</sequence>
<feature type="compositionally biased region" description="Basic and acidic residues" evidence="6">
    <location>
        <begin position="8"/>
        <end position="22"/>
    </location>
</feature>
<dbReference type="GO" id="GO:0019905">
    <property type="term" value="F:syntaxin binding"/>
    <property type="evidence" value="ECO:0007669"/>
    <property type="project" value="TreeGrafter"/>
</dbReference>
<feature type="domain" description="T-SNARE coiled-coil homology" evidence="7">
    <location>
        <begin position="462"/>
        <end position="524"/>
    </location>
</feature>
<dbReference type="PROSITE" id="PS50192">
    <property type="entry name" value="T_SNARE"/>
    <property type="match status" value="1"/>
</dbReference>
<evidence type="ECO:0000259" key="7">
    <source>
        <dbReference type="PROSITE" id="PS50192"/>
    </source>
</evidence>
<dbReference type="SUPFAM" id="SSF58038">
    <property type="entry name" value="SNARE fusion complex"/>
    <property type="match status" value="2"/>
</dbReference>
<evidence type="ECO:0000313" key="9">
    <source>
        <dbReference type="EMBL" id="CAX41054.1"/>
    </source>
</evidence>
<evidence type="ECO:0000256" key="3">
    <source>
        <dbReference type="ARBA" id="ARBA00022927"/>
    </source>
</evidence>
<name>B9WII9_CANDC</name>
<feature type="coiled-coil region" evidence="5">
    <location>
        <begin position="286"/>
        <end position="313"/>
    </location>
</feature>
<dbReference type="InterPro" id="IPR000727">
    <property type="entry name" value="T_SNARE_dom"/>
</dbReference>
<keyword evidence="5" id="KW-0175">Coiled coil</keyword>
<feature type="compositionally biased region" description="Polar residues" evidence="6">
    <location>
        <begin position="210"/>
        <end position="232"/>
    </location>
</feature>
<dbReference type="GO" id="GO:0005886">
    <property type="term" value="C:plasma membrane"/>
    <property type="evidence" value="ECO:0007669"/>
    <property type="project" value="TreeGrafter"/>
</dbReference>
<feature type="compositionally biased region" description="Polar residues" evidence="6">
    <location>
        <begin position="142"/>
        <end position="159"/>
    </location>
</feature>
<feature type="compositionally biased region" description="Polar residues" evidence="6">
    <location>
        <begin position="250"/>
        <end position="259"/>
    </location>
</feature>
<dbReference type="SMART" id="SM00397">
    <property type="entry name" value="t_SNARE"/>
    <property type="match status" value="2"/>
</dbReference>
<dbReference type="PANTHER" id="PTHR19305:SF9">
    <property type="entry name" value="SYNAPTOSOMAL-ASSOCIATED PROTEIN 29"/>
    <property type="match status" value="1"/>
</dbReference>
<dbReference type="OrthoDB" id="18679at2759"/>
<dbReference type="PANTHER" id="PTHR19305">
    <property type="entry name" value="SYNAPTOSOMAL ASSOCIATED PROTEIN"/>
    <property type="match status" value="1"/>
</dbReference>
<evidence type="ECO:0000313" key="10">
    <source>
        <dbReference type="Proteomes" id="UP000002605"/>
    </source>
</evidence>
<feature type="region of interest" description="Disordered" evidence="6">
    <location>
        <begin position="1"/>
        <end position="276"/>
    </location>
</feature>
<evidence type="ECO:0000313" key="8">
    <source>
        <dbReference type="CGD" id="CAL0000168551"/>
    </source>
</evidence>
<comment type="similarity">
    <text evidence="1">Belongs to the SNAP-25 family.</text>
</comment>
<evidence type="ECO:0000256" key="1">
    <source>
        <dbReference type="ARBA" id="ARBA00009480"/>
    </source>
</evidence>
<dbReference type="Gene3D" id="1.20.5.110">
    <property type="match status" value="2"/>
</dbReference>
<evidence type="ECO:0000256" key="5">
    <source>
        <dbReference type="SAM" id="Coils"/>
    </source>
</evidence>
<dbReference type="GeneID" id="8048772"/>
<dbReference type="GO" id="GO:0031201">
    <property type="term" value="C:SNARE complex"/>
    <property type="evidence" value="ECO:0007669"/>
    <property type="project" value="TreeGrafter"/>
</dbReference>
<dbReference type="EMBL" id="FM992693">
    <property type="protein sequence ID" value="CAX41054.1"/>
    <property type="molecule type" value="Genomic_DNA"/>
</dbReference>
<dbReference type="FunFam" id="1.20.5.110:FF:000043">
    <property type="entry name" value="Protein transport protein sec9"/>
    <property type="match status" value="1"/>
</dbReference>
<feature type="compositionally biased region" description="Low complexity" evidence="6">
    <location>
        <begin position="99"/>
        <end position="110"/>
    </location>
</feature>
<dbReference type="GO" id="GO:0005484">
    <property type="term" value="F:SNAP receptor activity"/>
    <property type="evidence" value="ECO:0007669"/>
    <property type="project" value="TreeGrafter"/>
</dbReference>
<organism evidence="9 10">
    <name type="scientific">Candida dubliniensis (strain CD36 / ATCC MYA-646 / CBS 7987 / NCPF 3949 / NRRL Y-17841)</name>
    <name type="common">Yeast</name>
    <dbReference type="NCBI Taxonomy" id="573826"/>
    <lineage>
        <taxon>Eukaryota</taxon>
        <taxon>Fungi</taxon>
        <taxon>Dikarya</taxon>
        <taxon>Ascomycota</taxon>
        <taxon>Saccharomycotina</taxon>
        <taxon>Pichiomycetes</taxon>
        <taxon>Debaryomycetaceae</taxon>
        <taxon>Candida/Lodderomyces clade</taxon>
        <taxon>Candida</taxon>
    </lineage>
</organism>
<evidence type="ECO:0000256" key="6">
    <source>
        <dbReference type="SAM" id="MobiDB-lite"/>
    </source>
</evidence>
<protein>
    <recommendedName>
        <fullName evidence="4">Protein transport protein SEC9</fullName>
    </recommendedName>
</protein>
<feature type="compositionally biased region" description="Low complexity" evidence="6">
    <location>
        <begin position="160"/>
        <end position="182"/>
    </location>
</feature>
<dbReference type="GO" id="GO:0015031">
    <property type="term" value="P:protein transport"/>
    <property type="evidence" value="ECO:0007669"/>
    <property type="project" value="UniProtKB-KW"/>
</dbReference>
<evidence type="ECO:0000256" key="2">
    <source>
        <dbReference type="ARBA" id="ARBA00022448"/>
    </source>
</evidence>
<feature type="compositionally biased region" description="Low complexity" evidence="6">
    <location>
        <begin position="120"/>
        <end position="141"/>
    </location>
</feature>
<dbReference type="RefSeq" id="XP_002420901.1">
    <property type="nucleotide sequence ID" value="XM_002420856.1"/>
</dbReference>
<dbReference type="GO" id="GO:0006906">
    <property type="term" value="P:vesicle fusion"/>
    <property type="evidence" value="ECO:0007669"/>
    <property type="project" value="TreeGrafter"/>
</dbReference>
<keyword evidence="10" id="KW-1185">Reference proteome</keyword>
<evidence type="ECO:0000256" key="4">
    <source>
        <dbReference type="ARBA" id="ARBA00072549"/>
    </source>
</evidence>
<feature type="compositionally biased region" description="Low complexity" evidence="6">
    <location>
        <begin position="60"/>
        <end position="91"/>
    </location>
</feature>